<dbReference type="CDD" id="cd03469">
    <property type="entry name" value="Rieske_RO_Alpha_N"/>
    <property type="match status" value="1"/>
</dbReference>
<organism evidence="7 8">
    <name type="scientific">Trichocoleus desertorum GB2-A4</name>
    <dbReference type="NCBI Taxonomy" id="2933944"/>
    <lineage>
        <taxon>Bacteria</taxon>
        <taxon>Bacillati</taxon>
        <taxon>Cyanobacteriota</taxon>
        <taxon>Cyanophyceae</taxon>
        <taxon>Leptolyngbyales</taxon>
        <taxon>Trichocoleusaceae</taxon>
        <taxon>Trichocoleus</taxon>
    </lineage>
</organism>
<dbReference type="Gene3D" id="2.102.10.10">
    <property type="entry name" value="Rieske [2Fe-2S] iron-sulphur domain"/>
    <property type="match status" value="1"/>
</dbReference>
<evidence type="ECO:0000313" key="7">
    <source>
        <dbReference type="EMBL" id="MEP0817597.1"/>
    </source>
</evidence>
<keyword evidence="8" id="KW-1185">Reference proteome</keyword>
<evidence type="ECO:0000256" key="1">
    <source>
        <dbReference type="ARBA" id="ARBA00022714"/>
    </source>
</evidence>
<evidence type="ECO:0000256" key="2">
    <source>
        <dbReference type="ARBA" id="ARBA00022723"/>
    </source>
</evidence>
<keyword evidence="1" id="KW-0001">2Fe-2S</keyword>
<dbReference type="Pfam" id="PF19112">
    <property type="entry name" value="VanA_C"/>
    <property type="match status" value="1"/>
</dbReference>
<dbReference type="InterPro" id="IPR036922">
    <property type="entry name" value="Rieske_2Fe-2S_sf"/>
</dbReference>
<keyword evidence="2" id="KW-0479">Metal-binding</keyword>
<dbReference type="EMBL" id="JAMPKM010000005">
    <property type="protein sequence ID" value="MEP0817597.1"/>
    <property type="molecule type" value="Genomic_DNA"/>
</dbReference>
<dbReference type="SUPFAM" id="SSF50022">
    <property type="entry name" value="ISP domain"/>
    <property type="match status" value="1"/>
</dbReference>
<protein>
    <submittedName>
        <fullName evidence="7">Aromatic ring-hydroxylating dioxygenase subunit alpha</fullName>
    </submittedName>
</protein>
<sequence length="340" mass="39459">MKFEDFWYVVAQSEQLKPNKVLSRTVLGEWLAVFRDENGEAVALRDRCMHRNSRLSSGQVCQGQVHCPYHGWVYDNNGTVVAVPAEGDDFKQLQARRVKHYETCEQDGYVYVRLTDQPSEEFEPFPMPHYQEPGWATVRVINRFRNNVTNCAENFIDIPHTASVHPGVFRTPRRQKLEMTVERQKGAVRAEYRNETTNLGWYAKFLNPKGGKIRHTDYFFMPNVTSVEYDMGPYRQLWITSQSVPETEDSTLVYTDVTYNYGIWNQLARPFIHWTAQHIIGQDVAALDLQQEVIKKYGQKFANTPADTIHTFVESIRDRIAAGEDPRLLPDQSVQVTFWV</sequence>
<gene>
    <name evidence="7" type="ORF">NC998_10860</name>
</gene>
<evidence type="ECO:0000256" key="3">
    <source>
        <dbReference type="ARBA" id="ARBA00023002"/>
    </source>
</evidence>
<dbReference type="GO" id="GO:0051213">
    <property type="term" value="F:dioxygenase activity"/>
    <property type="evidence" value="ECO:0007669"/>
    <property type="project" value="UniProtKB-KW"/>
</dbReference>
<keyword evidence="4" id="KW-0408">Iron</keyword>
<evidence type="ECO:0000313" key="8">
    <source>
        <dbReference type="Proteomes" id="UP001464891"/>
    </source>
</evidence>
<dbReference type="Gene3D" id="3.90.380.10">
    <property type="entry name" value="Naphthalene 1,2-dioxygenase Alpha Subunit, Chain A, domain 1"/>
    <property type="match status" value="1"/>
</dbReference>
<keyword evidence="5" id="KW-0411">Iron-sulfur</keyword>
<evidence type="ECO:0000256" key="5">
    <source>
        <dbReference type="ARBA" id="ARBA00023014"/>
    </source>
</evidence>
<feature type="domain" description="Rieske" evidence="6">
    <location>
        <begin position="7"/>
        <end position="112"/>
    </location>
</feature>
<keyword evidence="7" id="KW-0223">Dioxygenase</keyword>
<dbReference type="Pfam" id="PF00355">
    <property type="entry name" value="Rieske"/>
    <property type="match status" value="1"/>
</dbReference>
<dbReference type="PANTHER" id="PTHR21266">
    <property type="entry name" value="IRON-SULFUR DOMAIN CONTAINING PROTEIN"/>
    <property type="match status" value="1"/>
</dbReference>
<dbReference type="RefSeq" id="WP_190435826.1">
    <property type="nucleotide sequence ID" value="NZ_JAMPKM010000005.1"/>
</dbReference>
<evidence type="ECO:0000256" key="4">
    <source>
        <dbReference type="ARBA" id="ARBA00023004"/>
    </source>
</evidence>
<dbReference type="PROSITE" id="PS51296">
    <property type="entry name" value="RIESKE"/>
    <property type="match status" value="1"/>
</dbReference>
<evidence type="ECO:0000259" key="6">
    <source>
        <dbReference type="PROSITE" id="PS51296"/>
    </source>
</evidence>
<keyword evidence="3" id="KW-0560">Oxidoreductase</keyword>
<dbReference type="PANTHER" id="PTHR21266:SF60">
    <property type="entry name" value="3-KETOSTEROID-9-ALPHA-MONOOXYGENASE, OXYGENASE COMPONENT"/>
    <property type="match status" value="1"/>
</dbReference>
<dbReference type="SUPFAM" id="SSF55961">
    <property type="entry name" value="Bet v1-like"/>
    <property type="match status" value="1"/>
</dbReference>
<dbReference type="InterPro" id="IPR050584">
    <property type="entry name" value="Cholesterol_7-desaturase"/>
</dbReference>
<dbReference type="InterPro" id="IPR044043">
    <property type="entry name" value="VanA_C_cat"/>
</dbReference>
<accession>A0ABV0J752</accession>
<dbReference type="InterPro" id="IPR017941">
    <property type="entry name" value="Rieske_2Fe-2S"/>
</dbReference>
<name>A0ABV0J752_9CYAN</name>
<comment type="caution">
    <text evidence="7">The sequence shown here is derived from an EMBL/GenBank/DDBJ whole genome shotgun (WGS) entry which is preliminary data.</text>
</comment>
<proteinExistence type="predicted"/>
<reference evidence="7 8" key="1">
    <citation type="submission" date="2022-04" db="EMBL/GenBank/DDBJ databases">
        <title>Positive selection, recombination, and allopatry shape intraspecific diversity of widespread and dominant cyanobacteria.</title>
        <authorList>
            <person name="Wei J."/>
            <person name="Shu W."/>
            <person name="Hu C."/>
        </authorList>
    </citation>
    <scope>NUCLEOTIDE SEQUENCE [LARGE SCALE GENOMIC DNA]</scope>
    <source>
        <strain evidence="7 8">GB2-A4</strain>
    </source>
</reference>
<dbReference type="Proteomes" id="UP001464891">
    <property type="component" value="Unassembled WGS sequence"/>
</dbReference>